<keyword evidence="2" id="KW-0813">Transport</keyword>
<evidence type="ECO:0000313" key="9">
    <source>
        <dbReference type="Proteomes" id="UP000323386"/>
    </source>
</evidence>
<dbReference type="InterPro" id="IPR036259">
    <property type="entry name" value="MFS_trans_sf"/>
</dbReference>
<evidence type="ECO:0000313" key="8">
    <source>
        <dbReference type="EMBL" id="SPO35181.1"/>
    </source>
</evidence>
<dbReference type="PANTHER" id="PTHR23511">
    <property type="entry name" value="SYNAPTIC VESICLE GLYCOPROTEIN 2"/>
    <property type="match status" value="1"/>
</dbReference>
<dbReference type="InterPro" id="IPR005828">
    <property type="entry name" value="MFS_sugar_transport-like"/>
</dbReference>
<dbReference type="OrthoDB" id="3936150at2759"/>
<proteinExistence type="predicted"/>
<dbReference type="Gene3D" id="1.20.1250.20">
    <property type="entry name" value="MFS general substrate transporter like domains"/>
    <property type="match status" value="1"/>
</dbReference>
<feature type="transmembrane region" description="Helical" evidence="6">
    <location>
        <begin position="434"/>
        <end position="455"/>
    </location>
</feature>
<organism evidence="8 9">
    <name type="scientific">Pseudozyma flocculosa</name>
    <dbReference type="NCBI Taxonomy" id="84751"/>
    <lineage>
        <taxon>Eukaryota</taxon>
        <taxon>Fungi</taxon>
        <taxon>Dikarya</taxon>
        <taxon>Basidiomycota</taxon>
        <taxon>Ustilaginomycotina</taxon>
        <taxon>Ustilaginomycetes</taxon>
        <taxon>Ustilaginales</taxon>
        <taxon>Ustilaginaceae</taxon>
        <taxon>Pseudozyma</taxon>
    </lineage>
</organism>
<evidence type="ECO:0000256" key="3">
    <source>
        <dbReference type="ARBA" id="ARBA00022692"/>
    </source>
</evidence>
<dbReference type="AlphaFoldDB" id="A0A5C3EVR2"/>
<feature type="transmembrane region" description="Helical" evidence="6">
    <location>
        <begin position="72"/>
        <end position="90"/>
    </location>
</feature>
<gene>
    <name evidence="8" type="ORF">PSFLO_00652</name>
</gene>
<dbReference type="GO" id="GO:0022857">
    <property type="term" value="F:transmembrane transporter activity"/>
    <property type="evidence" value="ECO:0007669"/>
    <property type="project" value="InterPro"/>
</dbReference>
<keyword evidence="5 6" id="KW-0472">Membrane</keyword>
<dbReference type="PANTHER" id="PTHR23511:SF5">
    <property type="entry name" value="MAJOR FACILITATOR-TYPE TRANSPORTER HXNZ-RELATED"/>
    <property type="match status" value="1"/>
</dbReference>
<feature type="transmembrane region" description="Helical" evidence="6">
    <location>
        <begin position="168"/>
        <end position="190"/>
    </location>
</feature>
<evidence type="ECO:0000256" key="5">
    <source>
        <dbReference type="ARBA" id="ARBA00023136"/>
    </source>
</evidence>
<reference evidence="8 9" key="1">
    <citation type="submission" date="2018-03" db="EMBL/GenBank/DDBJ databases">
        <authorList>
            <person name="Guldener U."/>
        </authorList>
    </citation>
    <scope>NUCLEOTIDE SEQUENCE [LARGE SCALE GENOMIC DNA]</scope>
    <source>
        <strain evidence="8 9">DAOM196992</strain>
    </source>
</reference>
<evidence type="ECO:0000256" key="6">
    <source>
        <dbReference type="SAM" id="Phobius"/>
    </source>
</evidence>
<feature type="transmembrane region" description="Helical" evidence="6">
    <location>
        <begin position="143"/>
        <end position="162"/>
    </location>
</feature>
<feature type="domain" description="Major facilitator superfamily (MFS) profile" evidence="7">
    <location>
        <begin position="73"/>
        <end position="571"/>
    </location>
</feature>
<dbReference type="EMBL" id="OOIP01000001">
    <property type="protein sequence ID" value="SPO35181.1"/>
    <property type="molecule type" value="Genomic_DNA"/>
</dbReference>
<feature type="transmembrane region" description="Helical" evidence="6">
    <location>
        <begin position="110"/>
        <end position="131"/>
    </location>
</feature>
<evidence type="ECO:0000256" key="4">
    <source>
        <dbReference type="ARBA" id="ARBA00022989"/>
    </source>
</evidence>
<name>A0A5C3EVR2_9BASI</name>
<evidence type="ECO:0000256" key="1">
    <source>
        <dbReference type="ARBA" id="ARBA00004141"/>
    </source>
</evidence>
<dbReference type="SUPFAM" id="SSF103473">
    <property type="entry name" value="MFS general substrate transporter"/>
    <property type="match status" value="1"/>
</dbReference>
<keyword evidence="4 6" id="KW-1133">Transmembrane helix</keyword>
<dbReference type="Proteomes" id="UP000323386">
    <property type="component" value="Unassembled WGS sequence"/>
</dbReference>
<accession>A0A5C3EVR2</accession>
<dbReference type="Pfam" id="PF00083">
    <property type="entry name" value="Sugar_tr"/>
    <property type="match status" value="1"/>
</dbReference>
<feature type="transmembrane region" description="Helical" evidence="6">
    <location>
        <begin position="549"/>
        <end position="568"/>
    </location>
</feature>
<dbReference type="GO" id="GO:0016020">
    <property type="term" value="C:membrane"/>
    <property type="evidence" value="ECO:0007669"/>
    <property type="project" value="UniProtKB-SubCell"/>
</dbReference>
<keyword evidence="9" id="KW-1185">Reference proteome</keyword>
<evidence type="ECO:0000256" key="2">
    <source>
        <dbReference type="ARBA" id="ARBA00022448"/>
    </source>
</evidence>
<feature type="transmembrane region" description="Helical" evidence="6">
    <location>
        <begin position="197"/>
        <end position="220"/>
    </location>
</feature>
<comment type="subcellular location">
    <subcellularLocation>
        <location evidence="1">Membrane</location>
        <topology evidence="1">Multi-pass membrane protein</topology>
    </subcellularLocation>
</comment>
<keyword evidence="3 6" id="KW-0812">Transmembrane</keyword>
<protein>
    <submittedName>
        <fullName evidence="8">Related to PHO84 - high-affinity inorganic phosphate transporter</fullName>
    </submittedName>
</protein>
<dbReference type="PROSITE" id="PS50850">
    <property type="entry name" value="MFS"/>
    <property type="match status" value="1"/>
</dbReference>
<feature type="transmembrane region" description="Helical" evidence="6">
    <location>
        <begin position="462"/>
        <end position="479"/>
    </location>
</feature>
<dbReference type="InterPro" id="IPR020846">
    <property type="entry name" value="MFS_dom"/>
</dbReference>
<evidence type="ECO:0000259" key="7">
    <source>
        <dbReference type="PROSITE" id="PS50850"/>
    </source>
</evidence>
<feature type="transmembrane region" description="Helical" evidence="6">
    <location>
        <begin position="240"/>
        <end position="260"/>
    </location>
</feature>
<feature type="transmembrane region" description="Helical" evidence="6">
    <location>
        <begin position="391"/>
        <end position="414"/>
    </location>
</feature>
<sequence length="576" mass="61956">MLGLRRNRGTRTAADAADAATVATSDAGRLSDGSLDSEVAKMAAEMGVDASYERKVALLNKAIKDEIGFGKFQLWVTFLAGGGWAIDNFWFQALGMGLPQIELEFEPEHIQFAALALYSGLLVGATVWGILSDIIGRKVSWNVTLLLSGILGVAVGGAPNFVGLGGLLGALGVGVGGQLPIDGVMLIEFLPASHYWILTFLSVFWCLGQLFAAVMGWAFITNFRCETADACPKSSNMGWRYTWFVLGGVTLVMWAARFFIYPIPESPKFLIANGRDEEALEVLRFIAKENGKTTTLTLAQLKAAGEGATYANKQGDEEAARGLDATPDEKTDAKLEAEVQLEQVDKVESSSPLQRADRVNLQQLRRSLSQFDTSHIRALFSSPKMAWNTSLICFLWGLIGLAYPLYNVFVALYLKNAGAASGGSSQAEQYRDLVIIAACGIPGSFFAAAMVELPYAGRKGTMALFTLLTGVFLFLFTTARTPQAILGWNCATSLSQNAMYSVLYAMSYEVFPAPHRGTGDGLAMATQRVFGVAAPVVGAFAGDKPDKPIYISASFFIAAAALMLFLPYETRGRAAL</sequence>